<protein>
    <submittedName>
        <fullName evidence="1">Uncharacterized protein</fullName>
    </submittedName>
</protein>
<reference evidence="1 2" key="1">
    <citation type="journal article" date="2018" name="Sci. Rep.">
        <title>Genomic signatures of local adaptation to the degree of environmental predictability in rotifers.</title>
        <authorList>
            <person name="Franch-Gras L."/>
            <person name="Hahn C."/>
            <person name="Garcia-Roger E.M."/>
            <person name="Carmona M.J."/>
            <person name="Serra M."/>
            <person name="Gomez A."/>
        </authorList>
    </citation>
    <scope>NUCLEOTIDE SEQUENCE [LARGE SCALE GENOMIC DNA]</scope>
    <source>
        <strain evidence="1">HYR1</strain>
    </source>
</reference>
<comment type="caution">
    <text evidence="1">The sequence shown here is derived from an EMBL/GenBank/DDBJ whole genome shotgun (WGS) entry which is preliminary data.</text>
</comment>
<dbReference type="Proteomes" id="UP000276133">
    <property type="component" value="Unassembled WGS sequence"/>
</dbReference>
<keyword evidence="2" id="KW-1185">Reference proteome</keyword>
<name>A0A3M7Q6C9_BRAPC</name>
<organism evidence="1 2">
    <name type="scientific">Brachionus plicatilis</name>
    <name type="common">Marine rotifer</name>
    <name type="synonym">Brachionus muelleri</name>
    <dbReference type="NCBI Taxonomy" id="10195"/>
    <lineage>
        <taxon>Eukaryota</taxon>
        <taxon>Metazoa</taxon>
        <taxon>Spiralia</taxon>
        <taxon>Gnathifera</taxon>
        <taxon>Rotifera</taxon>
        <taxon>Eurotatoria</taxon>
        <taxon>Monogononta</taxon>
        <taxon>Pseudotrocha</taxon>
        <taxon>Ploima</taxon>
        <taxon>Brachionidae</taxon>
        <taxon>Brachionus</taxon>
    </lineage>
</organism>
<sequence>MLMEEHARSSTINLKAQSRTESAYKPVAGEVILRATERFYNFELRKVDQNGFRYIREEENRDSKSRSVSVCEELIQKLPRTDQIGFRFDLGLEPKTQNREIHKMDSFCATDEKKTILANLLHNSPMSIPTCCTC</sequence>
<dbReference type="AlphaFoldDB" id="A0A3M7Q6C9"/>
<proteinExistence type="predicted"/>
<gene>
    <name evidence="1" type="ORF">BpHYR1_029927</name>
</gene>
<evidence type="ECO:0000313" key="1">
    <source>
        <dbReference type="EMBL" id="RNA06903.1"/>
    </source>
</evidence>
<evidence type="ECO:0000313" key="2">
    <source>
        <dbReference type="Proteomes" id="UP000276133"/>
    </source>
</evidence>
<accession>A0A3M7Q6C9</accession>
<dbReference type="EMBL" id="REGN01007234">
    <property type="protein sequence ID" value="RNA06903.1"/>
    <property type="molecule type" value="Genomic_DNA"/>
</dbReference>